<organism evidence="1 2">
    <name type="scientific">Lentinula raphanica</name>
    <dbReference type="NCBI Taxonomy" id="153919"/>
    <lineage>
        <taxon>Eukaryota</taxon>
        <taxon>Fungi</taxon>
        <taxon>Dikarya</taxon>
        <taxon>Basidiomycota</taxon>
        <taxon>Agaricomycotina</taxon>
        <taxon>Agaricomycetes</taxon>
        <taxon>Agaricomycetidae</taxon>
        <taxon>Agaricales</taxon>
        <taxon>Marasmiineae</taxon>
        <taxon>Omphalotaceae</taxon>
        <taxon>Lentinula</taxon>
    </lineage>
</organism>
<evidence type="ECO:0000313" key="2">
    <source>
        <dbReference type="Proteomes" id="UP001163846"/>
    </source>
</evidence>
<evidence type="ECO:0000313" key="1">
    <source>
        <dbReference type="EMBL" id="KAJ3832070.1"/>
    </source>
</evidence>
<dbReference type="AlphaFoldDB" id="A0AA38NWS7"/>
<sequence>MKTPSTGKDEVTRWLTMRRRQNEMKIKSKNPGPARRRSRMLIASCAWFKRTSGLIDIPITGYAVKNKAGREPWKEISYQIQNEASRNVLCLEADGGIANTRGIVHRRPNTRRMNVKYMLSQEGTLRKLSRRPQLWHTTQVTQRVLEMENEEWLDQQREDNEAAIQAAAKRDETKVKNPGLAAKRVGKLRITSMRLTRTRMAPQTGGRLNSIVSFNEGLSQKISEDMIDRVKSRGKLFPEMKTEDPSLTRKEILMTAAWQDADDILQLTKVCRSDI</sequence>
<name>A0AA38NWS7_9AGAR</name>
<keyword evidence="2" id="KW-1185">Reference proteome</keyword>
<protein>
    <submittedName>
        <fullName evidence="1">Uncharacterized protein</fullName>
    </submittedName>
</protein>
<dbReference type="EMBL" id="MU807094">
    <property type="protein sequence ID" value="KAJ3832070.1"/>
    <property type="molecule type" value="Genomic_DNA"/>
</dbReference>
<proteinExistence type="predicted"/>
<gene>
    <name evidence="1" type="ORF">F5878DRAFT_647094</name>
</gene>
<dbReference type="Proteomes" id="UP001163846">
    <property type="component" value="Unassembled WGS sequence"/>
</dbReference>
<comment type="caution">
    <text evidence="1">The sequence shown here is derived from an EMBL/GenBank/DDBJ whole genome shotgun (WGS) entry which is preliminary data.</text>
</comment>
<accession>A0AA38NWS7</accession>
<reference evidence="1" key="1">
    <citation type="submission" date="2022-08" db="EMBL/GenBank/DDBJ databases">
        <authorList>
            <consortium name="DOE Joint Genome Institute"/>
            <person name="Min B."/>
            <person name="Riley R."/>
            <person name="Sierra-Patev S."/>
            <person name="Naranjo-Ortiz M."/>
            <person name="Looney B."/>
            <person name="Konkel Z."/>
            <person name="Slot J.C."/>
            <person name="Sakamoto Y."/>
            <person name="Steenwyk J.L."/>
            <person name="Rokas A."/>
            <person name="Carro J."/>
            <person name="Camarero S."/>
            <person name="Ferreira P."/>
            <person name="Molpeceres G."/>
            <person name="Ruiz-Duenas F.J."/>
            <person name="Serrano A."/>
            <person name="Henrissat B."/>
            <person name="Drula E."/>
            <person name="Hughes K.W."/>
            <person name="Mata J.L."/>
            <person name="Ishikawa N.K."/>
            <person name="Vargas-Isla R."/>
            <person name="Ushijima S."/>
            <person name="Smith C.A."/>
            <person name="Ahrendt S."/>
            <person name="Andreopoulos W."/>
            <person name="He G."/>
            <person name="Labutti K."/>
            <person name="Lipzen A."/>
            <person name="Ng V."/>
            <person name="Sandor L."/>
            <person name="Barry K."/>
            <person name="Martinez A.T."/>
            <person name="Xiao Y."/>
            <person name="Gibbons J.G."/>
            <person name="Terashima K."/>
            <person name="Hibbett D.S."/>
            <person name="Grigoriev I.V."/>
        </authorList>
    </citation>
    <scope>NUCLEOTIDE SEQUENCE</scope>
    <source>
        <strain evidence="1">TFB9207</strain>
    </source>
</reference>